<organism evidence="2 3">
    <name type="scientific">Lampropedia hyalina DSM 16112</name>
    <dbReference type="NCBI Taxonomy" id="1122156"/>
    <lineage>
        <taxon>Bacteria</taxon>
        <taxon>Pseudomonadati</taxon>
        <taxon>Pseudomonadota</taxon>
        <taxon>Betaproteobacteria</taxon>
        <taxon>Burkholderiales</taxon>
        <taxon>Comamonadaceae</taxon>
        <taxon>Lampropedia</taxon>
    </lineage>
</organism>
<dbReference type="STRING" id="1122156.SAMN02745117_02239"/>
<dbReference type="Gene3D" id="3.40.50.150">
    <property type="entry name" value="Vaccinia Virus protein VP39"/>
    <property type="match status" value="1"/>
</dbReference>
<name>A0A1M5CU90_9BURK</name>
<protein>
    <submittedName>
        <fullName evidence="2">Methyltransferase domain-containing protein</fullName>
    </submittedName>
</protein>
<dbReference type="OrthoDB" id="6191410at2"/>
<keyword evidence="2" id="KW-0808">Transferase</keyword>
<dbReference type="GO" id="GO:0032259">
    <property type="term" value="P:methylation"/>
    <property type="evidence" value="ECO:0007669"/>
    <property type="project" value="UniProtKB-KW"/>
</dbReference>
<feature type="domain" description="Methyltransferase type 11" evidence="1">
    <location>
        <begin position="85"/>
        <end position="134"/>
    </location>
</feature>
<sequence>MTSAIINLDDWFTNTPAGRYALAWQQQQYDEVVPNIFGQCALQLGTPSIGGLHHSRILHAWVTSQNPDATTKPPDPPGTSTSFPALVAHTEALPFATEQFDLVLLPHTLEANKRPHYTLQEANRILRPEGRLIISGFNPLRIWGVRPGHHELHWGSSVSPLQVRNWLRPLGYEINRLHTGCCLPGFQRASWIRHLQWIDHFVTSRWCVWGGIYFLVATKHVHGSKILGLSQLHHKPCIASVTA</sequence>
<evidence type="ECO:0000259" key="1">
    <source>
        <dbReference type="Pfam" id="PF08241"/>
    </source>
</evidence>
<dbReference type="AlphaFoldDB" id="A0A1M5CU90"/>
<proteinExistence type="predicted"/>
<gene>
    <name evidence="2" type="ORF">SAMN02745117_02239</name>
</gene>
<dbReference type="InterPro" id="IPR029063">
    <property type="entry name" value="SAM-dependent_MTases_sf"/>
</dbReference>
<accession>A0A1M5CU90</accession>
<dbReference type="Pfam" id="PF08241">
    <property type="entry name" value="Methyltransf_11"/>
    <property type="match status" value="1"/>
</dbReference>
<keyword evidence="3" id="KW-1185">Reference proteome</keyword>
<evidence type="ECO:0000313" key="2">
    <source>
        <dbReference type="EMBL" id="SHF58216.1"/>
    </source>
</evidence>
<evidence type="ECO:0000313" key="3">
    <source>
        <dbReference type="Proteomes" id="UP000184327"/>
    </source>
</evidence>
<dbReference type="SUPFAM" id="SSF53335">
    <property type="entry name" value="S-adenosyl-L-methionine-dependent methyltransferases"/>
    <property type="match status" value="1"/>
</dbReference>
<dbReference type="EMBL" id="FQUZ01000029">
    <property type="protein sequence ID" value="SHF58216.1"/>
    <property type="molecule type" value="Genomic_DNA"/>
</dbReference>
<dbReference type="RefSeq" id="WP_073356763.1">
    <property type="nucleotide sequence ID" value="NZ_FQUZ01000029.1"/>
</dbReference>
<dbReference type="Proteomes" id="UP000184327">
    <property type="component" value="Unassembled WGS sequence"/>
</dbReference>
<keyword evidence="2" id="KW-0489">Methyltransferase</keyword>
<reference evidence="2 3" key="1">
    <citation type="submission" date="2016-11" db="EMBL/GenBank/DDBJ databases">
        <authorList>
            <person name="Jaros S."/>
            <person name="Januszkiewicz K."/>
            <person name="Wedrychowicz H."/>
        </authorList>
    </citation>
    <scope>NUCLEOTIDE SEQUENCE [LARGE SCALE GENOMIC DNA]</scope>
    <source>
        <strain evidence="2 3">DSM 16112</strain>
    </source>
</reference>
<dbReference type="GO" id="GO:0008757">
    <property type="term" value="F:S-adenosylmethionine-dependent methyltransferase activity"/>
    <property type="evidence" value="ECO:0007669"/>
    <property type="project" value="InterPro"/>
</dbReference>
<dbReference type="InterPro" id="IPR013216">
    <property type="entry name" value="Methyltransf_11"/>
</dbReference>